<dbReference type="InterPro" id="IPR050465">
    <property type="entry name" value="UPF0194_transport"/>
</dbReference>
<feature type="domain" description="YbhG-like alpha-helical hairpin" evidence="5">
    <location>
        <begin position="76"/>
        <end position="191"/>
    </location>
</feature>
<dbReference type="EMBL" id="JDVG02000084">
    <property type="protein sequence ID" value="KFB74188.1"/>
    <property type="molecule type" value="Genomic_DNA"/>
</dbReference>
<dbReference type="AlphaFoldDB" id="A0A080LZ80"/>
<dbReference type="SUPFAM" id="SSF111369">
    <property type="entry name" value="HlyD-like secretion proteins"/>
    <property type="match status" value="1"/>
</dbReference>
<evidence type="ECO:0000256" key="4">
    <source>
        <dbReference type="SAM" id="MobiDB-lite"/>
    </source>
</evidence>
<dbReference type="GO" id="GO:0030313">
    <property type="term" value="C:cell envelope"/>
    <property type="evidence" value="ECO:0007669"/>
    <property type="project" value="UniProtKB-SubCell"/>
</dbReference>
<dbReference type="PANTHER" id="PTHR32347">
    <property type="entry name" value="EFFLUX SYSTEM COMPONENT YKNX-RELATED"/>
    <property type="match status" value="1"/>
</dbReference>
<name>A0A080LZ80_9PROT</name>
<dbReference type="PANTHER" id="PTHR32347:SF23">
    <property type="entry name" value="BLL5650 PROTEIN"/>
    <property type="match status" value="1"/>
</dbReference>
<evidence type="ECO:0000313" key="7">
    <source>
        <dbReference type="Proteomes" id="UP000020077"/>
    </source>
</evidence>
<dbReference type="InterPro" id="IPR059052">
    <property type="entry name" value="HH_YbhG-like"/>
</dbReference>
<keyword evidence="2 3" id="KW-0175">Coiled coil</keyword>
<dbReference type="Gene3D" id="1.10.287.470">
    <property type="entry name" value="Helix hairpin bin"/>
    <property type="match status" value="1"/>
</dbReference>
<evidence type="ECO:0000256" key="1">
    <source>
        <dbReference type="ARBA" id="ARBA00004196"/>
    </source>
</evidence>
<evidence type="ECO:0000256" key="2">
    <source>
        <dbReference type="ARBA" id="ARBA00023054"/>
    </source>
</evidence>
<accession>A0A080LZ80</accession>
<dbReference type="Pfam" id="PF25881">
    <property type="entry name" value="HH_YBHG"/>
    <property type="match status" value="1"/>
</dbReference>
<evidence type="ECO:0000259" key="5">
    <source>
        <dbReference type="Pfam" id="PF25881"/>
    </source>
</evidence>
<dbReference type="Proteomes" id="UP000020077">
    <property type="component" value="Unassembled WGS sequence"/>
</dbReference>
<dbReference type="Gene3D" id="2.40.30.170">
    <property type="match status" value="1"/>
</dbReference>
<reference evidence="6 7" key="1">
    <citation type="submission" date="2014-02" db="EMBL/GenBank/DDBJ databases">
        <title>Expanding our view of genomic diversity in Candidatus Accumulibacter clades.</title>
        <authorList>
            <person name="Skennerton C.T."/>
            <person name="Barr J.J."/>
            <person name="Slater F.R."/>
            <person name="Bond P.L."/>
            <person name="Tyson G.W."/>
        </authorList>
    </citation>
    <scope>NUCLEOTIDE SEQUENCE [LARGE SCALE GENOMIC DNA]</scope>
    <source>
        <strain evidence="7">BA-91</strain>
    </source>
</reference>
<protein>
    <submittedName>
        <fullName evidence="6">Putative efflux pump membrane fusion protein</fullName>
    </submittedName>
</protein>
<sequence>MNPPSYGIPLAAALLAVLTACGNERPPFFQGYIEGEFLYLAAPQAGYLKSLDSPRGSRIKAGQVIFAVAADPDSQTLAEAEARTSSAREKLSNLGDPRRPPEIAALEAQVRAAEAALRLAQTQLGQQQALAQRNFVSQARLDEAKATRDRDAAQLEAARQQLASFRISLGRQGEVRSAAAEVEAAAAVAAQKRWLVERKAVAAPADGEVADTYYQPGEWVPAGAAVASLLPDARRRLRFYVPEVLIAGIRPGQPVEAQCDGCAEVIRASIDFIAPEAEYTPPVIYSRGSREKLVFRVEAVPAPEQAARLRPGLPVDVRLGGR</sequence>
<feature type="coiled-coil region" evidence="3">
    <location>
        <begin position="103"/>
        <end position="161"/>
    </location>
</feature>
<organism evidence="6 7">
    <name type="scientific">Candidatus Accumulibacter phosphatis</name>
    <dbReference type="NCBI Taxonomy" id="327160"/>
    <lineage>
        <taxon>Bacteria</taxon>
        <taxon>Pseudomonadati</taxon>
        <taxon>Pseudomonadota</taxon>
        <taxon>Betaproteobacteria</taxon>
        <taxon>Candidatus Accumulibacter</taxon>
    </lineage>
</organism>
<feature type="compositionally biased region" description="Basic and acidic residues" evidence="4">
    <location>
        <begin position="80"/>
        <end position="99"/>
    </location>
</feature>
<feature type="region of interest" description="Disordered" evidence="4">
    <location>
        <begin position="77"/>
        <end position="99"/>
    </location>
</feature>
<comment type="subcellular location">
    <subcellularLocation>
        <location evidence="1">Cell envelope</location>
    </subcellularLocation>
</comment>
<comment type="caution">
    <text evidence="6">The sequence shown here is derived from an EMBL/GenBank/DDBJ whole genome shotgun (WGS) entry which is preliminary data.</text>
</comment>
<evidence type="ECO:0000313" key="6">
    <source>
        <dbReference type="EMBL" id="KFB74188.1"/>
    </source>
</evidence>
<evidence type="ECO:0000256" key="3">
    <source>
        <dbReference type="SAM" id="Coils"/>
    </source>
</evidence>
<gene>
    <name evidence="6" type="ORF">AW09_000528</name>
</gene>
<proteinExistence type="predicted"/>